<dbReference type="RefSeq" id="WP_197919903.1">
    <property type="nucleotide sequence ID" value="NZ_CAWPTA010000006.1"/>
</dbReference>
<evidence type="ECO:0000313" key="2">
    <source>
        <dbReference type="EMBL" id="MBH5321221.1"/>
    </source>
</evidence>
<evidence type="ECO:0000256" key="1">
    <source>
        <dbReference type="SAM" id="MobiDB-lite"/>
    </source>
</evidence>
<dbReference type="Proteomes" id="UP000602442">
    <property type="component" value="Unassembled WGS sequence"/>
</dbReference>
<feature type="compositionally biased region" description="Basic and acidic residues" evidence="1">
    <location>
        <begin position="34"/>
        <end position="46"/>
    </location>
</feature>
<dbReference type="EMBL" id="JAEANY010000001">
    <property type="protein sequence ID" value="MBH5321221.1"/>
    <property type="molecule type" value="Genomic_DNA"/>
</dbReference>
<proteinExistence type="predicted"/>
<reference evidence="2 3" key="1">
    <citation type="submission" date="2020-11" db="EMBL/GenBank/DDBJ databases">
        <title>Erythrobacter sediminis sp. nov., a marine bacterium from a tidal flat of Garorim Bay.</title>
        <authorList>
            <person name="Kim D."/>
            <person name="Yoo Y."/>
            <person name="Kim J.-J."/>
        </authorList>
    </citation>
    <scope>NUCLEOTIDE SEQUENCE [LARGE SCALE GENOMIC DNA]</scope>
    <source>
        <strain evidence="2 3">JGD-13</strain>
    </source>
</reference>
<accession>A0ABS0N1U5</accession>
<evidence type="ECO:0000313" key="3">
    <source>
        <dbReference type="Proteomes" id="UP000602442"/>
    </source>
</evidence>
<sequence>MIDIFSILLTHGLILLVGWRMLFRDDLDYDDPEDGKSPRGWERQPRDGAPMGEKAEGAGDA</sequence>
<feature type="region of interest" description="Disordered" evidence="1">
    <location>
        <begin position="30"/>
        <end position="61"/>
    </location>
</feature>
<gene>
    <name evidence="2" type="ORF">I5L03_01320</name>
</gene>
<keyword evidence="3" id="KW-1185">Reference proteome</keyword>
<name>A0ABS0N1U5_9SPHN</name>
<organism evidence="2 3">
    <name type="scientific">Aurantiacibacter sediminis</name>
    <dbReference type="NCBI Taxonomy" id="2793064"/>
    <lineage>
        <taxon>Bacteria</taxon>
        <taxon>Pseudomonadati</taxon>
        <taxon>Pseudomonadota</taxon>
        <taxon>Alphaproteobacteria</taxon>
        <taxon>Sphingomonadales</taxon>
        <taxon>Erythrobacteraceae</taxon>
        <taxon>Aurantiacibacter</taxon>
    </lineage>
</organism>
<comment type="caution">
    <text evidence="2">The sequence shown here is derived from an EMBL/GenBank/DDBJ whole genome shotgun (WGS) entry which is preliminary data.</text>
</comment>
<protein>
    <submittedName>
        <fullName evidence="2">Uncharacterized protein</fullName>
    </submittedName>
</protein>